<name>A0A2P7SFP5_9HYPH</name>
<feature type="chain" id="PRO_5015199027" evidence="1">
    <location>
        <begin position="40"/>
        <end position="218"/>
    </location>
</feature>
<evidence type="ECO:0000313" key="2">
    <source>
        <dbReference type="EMBL" id="PSJ61316.1"/>
    </source>
</evidence>
<comment type="caution">
    <text evidence="2">The sequence shown here is derived from an EMBL/GenBank/DDBJ whole genome shotgun (WGS) entry which is preliminary data.</text>
</comment>
<evidence type="ECO:0000256" key="1">
    <source>
        <dbReference type="SAM" id="SignalP"/>
    </source>
</evidence>
<reference evidence="2 3" key="1">
    <citation type="submission" date="2018-03" db="EMBL/GenBank/DDBJ databases">
        <title>The draft genome of Mesorhizobium soli JCM 19897.</title>
        <authorList>
            <person name="Li L."/>
            <person name="Liu L."/>
            <person name="Liang L."/>
            <person name="Wang T."/>
            <person name="Zhang X."/>
        </authorList>
    </citation>
    <scope>NUCLEOTIDE SEQUENCE [LARGE SCALE GENOMIC DNA]</scope>
    <source>
        <strain evidence="2 3">JCM 19897</strain>
    </source>
</reference>
<evidence type="ECO:0000313" key="3">
    <source>
        <dbReference type="Proteomes" id="UP000240653"/>
    </source>
</evidence>
<sequence>MRQVELRRSVVTHFVAARLGAALLFVLLATVAFSSPARAEDATSEEGPWLAGAYSFSDELGGFRIRSISGTGTKTDPIVIGEELYSASPVTLVIRATKPVRALDFSGNYANGFVYLRLQVLNASELAWIEFEFELQEILHQPSVFGDGLSFDQQRSDAKAIRSDSFAKFDCDFEPYDRLLFREGKIDPRKTGSFGFLVTDYTPTSVFYLVQDPHIPST</sequence>
<proteinExistence type="predicted"/>
<organism evidence="2 3">
    <name type="scientific">Pseudaminobacter soli</name>
    <name type="common">ex Li et al. 2025</name>
    <dbReference type="NCBI Taxonomy" id="1295366"/>
    <lineage>
        <taxon>Bacteria</taxon>
        <taxon>Pseudomonadati</taxon>
        <taxon>Pseudomonadota</taxon>
        <taxon>Alphaproteobacteria</taxon>
        <taxon>Hyphomicrobiales</taxon>
        <taxon>Phyllobacteriaceae</taxon>
        <taxon>Pseudaminobacter</taxon>
    </lineage>
</organism>
<dbReference type="AlphaFoldDB" id="A0A2P7SFP5"/>
<dbReference type="OrthoDB" id="7346262at2"/>
<keyword evidence="3" id="KW-1185">Reference proteome</keyword>
<dbReference type="Proteomes" id="UP000240653">
    <property type="component" value="Unassembled WGS sequence"/>
</dbReference>
<keyword evidence="1" id="KW-0732">Signal</keyword>
<accession>A0A2P7SFP5</accession>
<feature type="signal peptide" evidence="1">
    <location>
        <begin position="1"/>
        <end position="39"/>
    </location>
</feature>
<dbReference type="EMBL" id="PXYL01000004">
    <property type="protein sequence ID" value="PSJ61316.1"/>
    <property type="molecule type" value="Genomic_DNA"/>
</dbReference>
<gene>
    <name evidence="2" type="ORF">C7I85_09565</name>
</gene>
<protein>
    <submittedName>
        <fullName evidence="2">Uncharacterized protein</fullName>
    </submittedName>
</protein>
<dbReference type="RefSeq" id="WP_106723743.1">
    <property type="nucleotide sequence ID" value="NZ_PXYL01000004.1"/>
</dbReference>